<gene>
    <name evidence="3" type="ORF">H9871_05680</name>
</gene>
<evidence type="ECO:0000256" key="1">
    <source>
        <dbReference type="SAM" id="MobiDB-lite"/>
    </source>
</evidence>
<proteinExistence type="predicted"/>
<accession>A0A9D1S2J7</accession>
<name>A0A9D1S2J7_9MICC</name>
<feature type="transmembrane region" description="Helical" evidence="2">
    <location>
        <begin position="31"/>
        <end position="52"/>
    </location>
</feature>
<dbReference type="AlphaFoldDB" id="A0A9D1S2J7"/>
<dbReference type="EMBL" id="DXGD01000205">
    <property type="protein sequence ID" value="HIW99615.1"/>
    <property type="molecule type" value="Genomic_DNA"/>
</dbReference>
<feature type="region of interest" description="Disordered" evidence="1">
    <location>
        <begin position="1"/>
        <end position="21"/>
    </location>
</feature>
<evidence type="ECO:0000313" key="4">
    <source>
        <dbReference type="Proteomes" id="UP000824151"/>
    </source>
</evidence>
<organism evidence="3 4">
    <name type="scientific">Candidatus Nesterenkonia stercoripullorum</name>
    <dbReference type="NCBI Taxonomy" id="2838701"/>
    <lineage>
        <taxon>Bacteria</taxon>
        <taxon>Bacillati</taxon>
        <taxon>Actinomycetota</taxon>
        <taxon>Actinomycetes</taxon>
        <taxon>Micrococcales</taxon>
        <taxon>Micrococcaceae</taxon>
        <taxon>Nesterenkonia</taxon>
    </lineage>
</organism>
<sequence>MASGVPGTEEEPIEIESYDDGRRSARRESSVRWGASALVFLVGLALMIIIMFPDPWSVLAGLVVGGAGGASTYGVLLGRTQARDRAAATDRSRKSLGSTLDDVETTIQRRSGQLPPSTRGQLRMIVVGLREIVDRWEFLDKAPEQQHAVQRLTAEYVPKTLELFLALPDEDKPRYAPEFKEQVNMLAEGVAKTRDTVVTQNIQELRNHGWLLSESLEDPDERLFRDHGL</sequence>
<dbReference type="Proteomes" id="UP000824151">
    <property type="component" value="Unassembled WGS sequence"/>
</dbReference>
<evidence type="ECO:0000256" key="2">
    <source>
        <dbReference type="SAM" id="Phobius"/>
    </source>
</evidence>
<reference evidence="3" key="2">
    <citation type="submission" date="2021-04" db="EMBL/GenBank/DDBJ databases">
        <authorList>
            <person name="Gilroy R."/>
        </authorList>
    </citation>
    <scope>NUCLEOTIDE SEQUENCE</scope>
    <source>
        <strain evidence="3">ChiHejej3B27-3195</strain>
    </source>
</reference>
<keyword evidence="2" id="KW-0812">Transmembrane</keyword>
<feature type="compositionally biased region" description="Acidic residues" evidence="1">
    <location>
        <begin position="8"/>
        <end position="18"/>
    </location>
</feature>
<keyword evidence="2" id="KW-1133">Transmembrane helix</keyword>
<protein>
    <submittedName>
        <fullName evidence="3">Uncharacterized protein</fullName>
    </submittedName>
</protein>
<feature type="transmembrane region" description="Helical" evidence="2">
    <location>
        <begin position="58"/>
        <end position="76"/>
    </location>
</feature>
<reference evidence="3" key="1">
    <citation type="journal article" date="2021" name="PeerJ">
        <title>Extensive microbial diversity within the chicken gut microbiome revealed by metagenomics and culture.</title>
        <authorList>
            <person name="Gilroy R."/>
            <person name="Ravi A."/>
            <person name="Getino M."/>
            <person name="Pursley I."/>
            <person name="Horton D.L."/>
            <person name="Alikhan N.F."/>
            <person name="Baker D."/>
            <person name="Gharbi K."/>
            <person name="Hall N."/>
            <person name="Watson M."/>
            <person name="Adriaenssens E.M."/>
            <person name="Foster-Nyarko E."/>
            <person name="Jarju S."/>
            <person name="Secka A."/>
            <person name="Antonio M."/>
            <person name="Oren A."/>
            <person name="Chaudhuri R.R."/>
            <person name="La Ragione R."/>
            <person name="Hildebrand F."/>
            <person name="Pallen M.J."/>
        </authorList>
    </citation>
    <scope>NUCLEOTIDE SEQUENCE</scope>
    <source>
        <strain evidence="3">ChiHejej3B27-3195</strain>
    </source>
</reference>
<comment type="caution">
    <text evidence="3">The sequence shown here is derived from an EMBL/GenBank/DDBJ whole genome shotgun (WGS) entry which is preliminary data.</text>
</comment>
<keyword evidence="2" id="KW-0472">Membrane</keyword>
<evidence type="ECO:0000313" key="3">
    <source>
        <dbReference type="EMBL" id="HIW99615.1"/>
    </source>
</evidence>